<dbReference type="Proteomes" id="UP000054776">
    <property type="component" value="Unassembled WGS sequence"/>
</dbReference>
<evidence type="ECO:0000313" key="2">
    <source>
        <dbReference type="Proteomes" id="UP000054776"/>
    </source>
</evidence>
<protein>
    <submittedName>
        <fullName evidence="1">Uncharacterized protein</fullName>
    </submittedName>
</protein>
<evidence type="ECO:0000313" key="1">
    <source>
        <dbReference type="EMBL" id="KRY07232.1"/>
    </source>
</evidence>
<dbReference type="InParanoid" id="A0A0V0Z426"/>
<name>A0A0V0Z426_TRISP</name>
<proteinExistence type="predicted"/>
<keyword evidence="2" id="KW-1185">Reference proteome</keyword>
<gene>
    <name evidence="1" type="ORF">T01_11734</name>
</gene>
<reference evidence="1 2" key="1">
    <citation type="submission" date="2015-01" db="EMBL/GenBank/DDBJ databases">
        <title>Evolution of Trichinella species and genotypes.</title>
        <authorList>
            <person name="Korhonen P.K."/>
            <person name="Edoardo P."/>
            <person name="Giuseppe L.R."/>
            <person name="Gasser R.B."/>
        </authorList>
    </citation>
    <scope>NUCLEOTIDE SEQUENCE [LARGE SCALE GENOMIC DNA]</scope>
    <source>
        <strain evidence="1">ISS3</strain>
    </source>
</reference>
<accession>A0A0V0Z426</accession>
<dbReference type="OrthoDB" id="5936005at2759"/>
<dbReference type="AlphaFoldDB" id="A0A0V0Z426"/>
<dbReference type="EMBL" id="JYDH01002834">
    <property type="protein sequence ID" value="KRY07232.1"/>
    <property type="molecule type" value="Genomic_DNA"/>
</dbReference>
<comment type="caution">
    <text evidence="1">The sequence shown here is derived from an EMBL/GenBank/DDBJ whole genome shotgun (WGS) entry which is preliminary data.</text>
</comment>
<organism evidence="1 2">
    <name type="scientific">Trichinella spiralis</name>
    <name type="common">Trichina worm</name>
    <dbReference type="NCBI Taxonomy" id="6334"/>
    <lineage>
        <taxon>Eukaryota</taxon>
        <taxon>Metazoa</taxon>
        <taxon>Ecdysozoa</taxon>
        <taxon>Nematoda</taxon>
        <taxon>Enoplea</taxon>
        <taxon>Dorylaimia</taxon>
        <taxon>Trichinellida</taxon>
        <taxon>Trichinellidae</taxon>
        <taxon>Trichinella</taxon>
    </lineage>
</organism>
<sequence>MSDHIKEYEQILGMQTLVSSNIYQYCGFLPVFLRTEVRQHQGI</sequence>